<reference evidence="2 3" key="1">
    <citation type="journal article" date="2023" name="Commun. Biol.">
        <title>Genome analysis of Parmales, the sister group of diatoms, reveals the evolutionary specialization of diatoms from phago-mixotrophs to photoautotrophs.</title>
        <authorList>
            <person name="Ban H."/>
            <person name="Sato S."/>
            <person name="Yoshikawa S."/>
            <person name="Yamada K."/>
            <person name="Nakamura Y."/>
            <person name="Ichinomiya M."/>
            <person name="Sato N."/>
            <person name="Blanc-Mathieu R."/>
            <person name="Endo H."/>
            <person name="Kuwata A."/>
            <person name="Ogata H."/>
        </authorList>
    </citation>
    <scope>NUCLEOTIDE SEQUENCE [LARGE SCALE GENOMIC DNA]</scope>
</reference>
<name>A0ABQ6N6I6_9STRA</name>
<evidence type="ECO:0000313" key="2">
    <source>
        <dbReference type="EMBL" id="GMI42272.1"/>
    </source>
</evidence>
<organism evidence="2 3">
    <name type="scientific">Tetraparma gracilis</name>
    <dbReference type="NCBI Taxonomy" id="2962635"/>
    <lineage>
        <taxon>Eukaryota</taxon>
        <taxon>Sar</taxon>
        <taxon>Stramenopiles</taxon>
        <taxon>Ochrophyta</taxon>
        <taxon>Bolidophyceae</taxon>
        <taxon>Parmales</taxon>
        <taxon>Triparmaceae</taxon>
        <taxon>Tetraparma</taxon>
    </lineage>
</organism>
<sequence>MHPHPLSLTSPASLFPSSPGWSCDSCAATAPAAALAHVCRAPGCNWVLCRACFSADACEGAQESRRPPSPPVSPGRARELAAQERARHAQEQQESERLCRMQLLSGLTDMGFPGSTSERMIDLAMSILGAEEVRVVRRRVMTMAVDFLTNGEAAIAEARREREL</sequence>
<comment type="caution">
    <text evidence="2">The sequence shown here is derived from an EMBL/GenBank/DDBJ whole genome shotgun (WGS) entry which is preliminary data.</text>
</comment>
<feature type="region of interest" description="Disordered" evidence="1">
    <location>
        <begin position="61"/>
        <end position="95"/>
    </location>
</feature>
<feature type="compositionally biased region" description="Basic and acidic residues" evidence="1">
    <location>
        <begin position="76"/>
        <end position="95"/>
    </location>
</feature>
<accession>A0ABQ6N6I6</accession>
<keyword evidence="3" id="KW-1185">Reference proteome</keyword>
<dbReference type="EMBL" id="BRYB01001057">
    <property type="protein sequence ID" value="GMI42272.1"/>
    <property type="molecule type" value="Genomic_DNA"/>
</dbReference>
<gene>
    <name evidence="2" type="ORF">TeGR_g8237</name>
</gene>
<evidence type="ECO:0000256" key="1">
    <source>
        <dbReference type="SAM" id="MobiDB-lite"/>
    </source>
</evidence>
<proteinExistence type="predicted"/>
<feature type="non-terminal residue" evidence="2">
    <location>
        <position position="164"/>
    </location>
</feature>
<evidence type="ECO:0000313" key="3">
    <source>
        <dbReference type="Proteomes" id="UP001165060"/>
    </source>
</evidence>
<dbReference type="Proteomes" id="UP001165060">
    <property type="component" value="Unassembled WGS sequence"/>
</dbReference>
<protein>
    <submittedName>
        <fullName evidence="2">Uncharacterized protein</fullName>
    </submittedName>
</protein>